<sequence>RSGRINKKKTLFFYLYLKTLLRKCWVFFLTSVILLTRSKFIVVKRTETLQIHCSYNHLTGTVMQLMWFQQKEDGRLTWVGQVDSTGRKELNPEFSENVKITTEVTGNTTLIIYTPSSSAVYYCAARTQ</sequence>
<organism evidence="3 4">
    <name type="scientific">Cynoglossus semilaevis</name>
    <name type="common">Tongue sole</name>
    <dbReference type="NCBI Taxonomy" id="244447"/>
    <lineage>
        <taxon>Eukaryota</taxon>
        <taxon>Metazoa</taxon>
        <taxon>Chordata</taxon>
        <taxon>Craniata</taxon>
        <taxon>Vertebrata</taxon>
        <taxon>Euteleostomi</taxon>
        <taxon>Actinopterygii</taxon>
        <taxon>Neopterygii</taxon>
        <taxon>Teleostei</taxon>
        <taxon>Neoteleostei</taxon>
        <taxon>Acanthomorphata</taxon>
        <taxon>Carangaria</taxon>
        <taxon>Pleuronectiformes</taxon>
        <taxon>Pleuronectoidei</taxon>
        <taxon>Cynoglossidae</taxon>
        <taxon>Cynoglossinae</taxon>
        <taxon>Cynoglossus</taxon>
    </lineage>
</organism>
<dbReference type="Ensembl" id="ENSCSET00000021464.1">
    <property type="protein sequence ID" value="ENSCSEP00000021191.1"/>
    <property type="gene ID" value="ENSCSEG00000013534.1"/>
</dbReference>
<dbReference type="Gene3D" id="2.60.40.10">
    <property type="entry name" value="Immunoglobulins"/>
    <property type="match status" value="1"/>
</dbReference>
<reference evidence="3 4" key="1">
    <citation type="journal article" date="2014" name="Nat. Genet.">
        <title>Whole-genome sequence of a flatfish provides insights into ZW sex chromosome evolution and adaptation to a benthic lifestyle.</title>
        <authorList>
            <person name="Chen S."/>
            <person name="Zhang G."/>
            <person name="Shao C."/>
            <person name="Huang Q."/>
            <person name="Liu G."/>
            <person name="Zhang P."/>
            <person name="Song W."/>
            <person name="An N."/>
            <person name="Chalopin D."/>
            <person name="Volff J.N."/>
            <person name="Hong Y."/>
            <person name="Li Q."/>
            <person name="Sha Z."/>
            <person name="Zhou H."/>
            <person name="Xie M."/>
            <person name="Yu Q."/>
            <person name="Liu Y."/>
            <person name="Xiang H."/>
            <person name="Wang N."/>
            <person name="Wu K."/>
            <person name="Yang C."/>
            <person name="Zhou Q."/>
            <person name="Liao X."/>
            <person name="Yang L."/>
            <person name="Hu Q."/>
            <person name="Zhang J."/>
            <person name="Meng L."/>
            <person name="Jin L."/>
            <person name="Tian Y."/>
            <person name="Lian J."/>
            <person name="Yang J."/>
            <person name="Miao G."/>
            <person name="Liu S."/>
            <person name="Liang Z."/>
            <person name="Yan F."/>
            <person name="Li Y."/>
            <person name="Sun B."/>
            <person name="Zhang H."/>
            <person name="Zhang J."/>
            <person name="Zhu Y."/>
            <person name="Du M."/>
            <person name="Zhao Y."/>
            <person name="Schartl M."/>
            <person name="Tang Q."/>
            <person name="Wang J."/>
        </authorList>
    </citation>
    <scope>NUCLEOTIDE SEQUENCE</scope>
</reference>
<keyword evidence="1" id="KW-0812">Transmembrane</keyword>
<dbReference type="SUPFAM" id="SSF48726">
    <property type="entry name" value="Immunoglobulin"/>
    <property type="match status" value="1"/>
</dbReference>
<feature type="domain" description="Ig-like" evidence="2">
    <location>
        <begin position="30"/>
        <end position="128"/>
    </location>
</feature>
<evidence type="ECO:0000259" key="2">
    <source>
        <dbReference type="PROSITE" id="PS50835"/>
    </source>
</evidence>
<evidence type="ECO:0000313" key="3">
    <source>
        <dbReference type="Ensembl" id="ENSCSEP00000021191.1"/>
    </source>
</evidence>
<evidence type="ECO:0000313" key="4">
    <source>
        <dbReference type="Proteomes" id="UP000265120"/>
    </source>
</evidence>
<keyword evidence="4" id="KW-1185">Reference proteome</keyword>
<keyword evidence="1" id="KW-0472">Membrane</keyword>
<dbReference type="InterPro" id="IPR036179">
    <property type="entry name" value="Ig-like_dom_sf"/>
</dbReference>
<reference evidence="3" key="2">
    <citation type="submission" date="2025-08" db="UniProtKB">
        <authorList>
            <consortium name="Ensembl"/>
        </authorList>
    </citation>
    <scope>IDENTIFICATION</scope>
</reference>
<dbReference type="InParanoid" id="A0A3P8W6F3"/>
<protein>
    <recommendedName>
        <fullName evidence="2">Ig-like domain-containing protein</fullName>
    </recommendedName>
</protein>
<name>A0A3P8W6F3_CYNSE</name>
<dbReference type="InterPro" id="IPR007110">
    <property type="entry name" value="Ig-like_dom"/>
</dbReference>
<keyword evidence="1" id="KW-1133">Transmembrane helix</keyword>
<accession>A0A3P8W6F3</accession>
<dbReference type="AlphaFoldDB" id="A0A3P8W6F3"/>
<proteinExistence type="predicted"/>
<feature type="transmembrane region" description="Helical" evidence="1">
    <location>
        <begin position="12"/>
        <end position="35"/>
    </location>
</feature>
<reference evidence="3" key="3">
    <citation type="submission" date="2025-09" db="UniProtKB">
        <authorList>
            <consortium name="Ensembl"/>
        </authorList>
    </citation>
    <scope>IDENTIFICATION</scope>
</reference>
<dbReference type="PROSITE" id="PS50835">
    <property type="entry name" value="IG_LIKE"/>
    <property type="match status" value="1"/>
</dbReference>
<evidence type="ECO:0000256" key="1">
    <source>
        <dbReference type="SAM" id="Phobius"/>
    </source>
</evidence>
<dbReference type="Proteomes" id="UP000265120">
    <property type="component" value="Chromosome 17"/>
</dbReference>
<dbReference type="InterPro" id="IPR013783">
    <property type="entry name" value="Ig-like_fold"/>
</dbReference>